<reference evidence="5 6" key="1">
    <citation type="submission" date="2012-09" db="EMBL/GenBank/DDBJ databases">
        <title>Genome Sequence of alkane-degrading Bacterium Alcanivorax venustensis ISO4.</title>
        <authorList>
            <person name="Lai Q."/>
            <person name="Shao Z."/>
        </authorList>
    </citation>
    <scope>NUCLEOTIDE SEQUENCE [LARGE SCALE GENOMIC DNA]</scope>
    <source>
        <strain evidence="5 6">ISO4</strain>
    </source>
</reference>
<evidence type="ECO:0000256" key="1">
    <source>
        <dbReference type="ARBA" id="ARBA00009477"/>
    </source>
</evidence>
<protein>
    <submittedName>
        <fullName evidence="5">Uncharacterized protein</fullName>
    </submittedName>
</protein>
<dbReference type="Pfam" id="PF25954">
    <property type="entry name" value="Beta-barrel_RND_2"/>
    <property type="match status" value="1"/>
</dbReference>
<comment type="similarity">
    <text evidence="1">Belongs to the membrane fusion protein (MFP) (TC 8.A.1) family.</text>
</comment>
<comment type="caution">
    <text evidence="5">The sequence shown here is derived from an EMBL/GenBank/DDBJ whole genome shotgun (WGS) entry which is preliminary data.</text>
</comment>
<dbReference type="SUPFAM" id="SSF111369">
    <property type="entry name" value="HlyD-like secretion proteins"/>
    <property type="match status" value="2"/>
</dbReference>
<dbReference type="Gene3D" id="2.40.50.100">
    <property type="match status" value="1"/>
</dbReference>
<evidence type="ECO:0000313" key="5">
    <source>
        <dbReference type="EMBL" id="MBF5052915.1"/>
    </source>
</evidence>
<organism evidence="5 6">
    <name type="scientific">Alloalcanivorax venustensis ISO4</name>
    <dbReference type="NCBI Taxonomy" id="1177184"/>
    <lineage>
        <taxon>Bacteria</taxon>
        <taxon>Pseudomonadati</taxon>
        <taxon>Pseudomonadota</taxon>
        <taxon>Gammaproteobacteria</taxon>
        <taxon>Oceanospirillales</taxon>
        <taxon>Alcanivoracaceae</taxon>
        <taxon>Alloalcanivorax</taxon>
    </lineage>
</organism>
<feature type="coiled-coil region" evidence="2">
    <location>
        <begin position="169"/>
        <end position="203"/>
    </location>
</feature>
<evidence type="ECO:0000259" key="4">
    <source>
        <dbReference type="Pfam" id="PF25954"/>
    </source>
</evidence>
<feature type="domain" description="CusB-like beta-barrel" evidence="4">
    <location>
        <begin position="245"/>
        <end position="285"/>
    </location>
</feature>
<dbReference type="PRINTS" id="PR01490">
    <property type="entry name" value="RTXTOXIND"/>
</dbReference>
<dbReference type="Pfam" id="PF25917">
    <property type="entry name" value="BSH_RND"/>
    <property type="match status" value="1"/>
</dbReference>
<keyword evidence="6" id="KW-1185">Reference proteome</keyword>
<proteinExistence type="inferred from homology"/>
<accession>A0ABS0AI26</accession>
<name>A0ABS0AI26_9GAMM</name>
<gene>
    <name evidence="5" type="ORF">ISO4_01517</name>
</gene>
<dbReference type="PANTHER" id="PTHR30386">
    <property type="entry name" value="MEMBRANE FUSION SUBUNIT OF EMRAB-TOLC MULTIDRUG EFFLUX PUMP"/>
    <property type="match status" value="1"/>
</dbReference>
<sequence>MFRLLAVLAILILAGIGFHLLNRPESAAGEQSTTDAYVQADLTRVSPQIAGRVGKVLVEENQAVRAGEPLVEIDDRDARIQVEEARAALAQASAEVVGLQARLKRQASTIEQARAQLEADRAAVNLARQEQTRYHDLAEIGAGTVQAQQRAEAELAARRAGQMGDRAAYDAAKQERAVLRADIEKARAAENTARARLDAAELALSYTRIEAPVDGTVAQKVVRPGAYVNVGETLLTLVPLDDLYINANFRETQIAHMHTGQPVRFTVDALPGATLTGKVASLGPASGVSFSAIPPHNATGNFTKIVQRLPVRIAVDPDQPDVGKLKVGMSVVPEVITD</sequence>
<dbReference type="InterPro" id="IPR050739">
    <property type="entry name" value="MFP"/>
</dbReference>
<evidence type="ECO:0000256" key="2">
    <source>
        <dbReference type="SAM" id="Coils"/>
    </source>
</evidence>
<dbReference type="InterPro" id="IPR058792">
    <property type="entry name" value="Beta-barrel_RND_2"/>
</dbReference>
<dbReference type="InterPro" id="IPR058625">
    <property type="entry name" value="MdtA-like_BSH"/>
</dbReference>
<evidence type="ECO:0000259" key="3">
    <source>
        <dbReference type="Pfam" id="PF25917"/>
    </source>
</evidence>
<dbReference type="Gene3D" id="2.40.30.170">
    <property type="match status" value="1"/>
</dbReference>
<evidence type="ECO:0000313" key="6">
    <source>
        <dbReference type="Proteomes" id="UP000644441"/>
    </source>
</evidence>
<feature type="domain" description="Multidrug resistance protein MdtA-like barrel-sandwich hybrid" evidence="3">
    <location>
        <begin position="44"/>
        <end position="236"/>
    </location>
</feature>
<dbReference type="PANTHER" id="PTHR30386:SF24">
    <property type="entry name" value="MULTIDRUG RESISTANCE EFFLUX PUMP"/>
    <property type="match status" value="1"/>
</dbReference>
<keyword evidence="2" id="KW-0175">Coiled coil</keyword>
<dbReference type="Proteomes" id="UP000644441">
    <property type="component" value="Unassembled WGS sequence"/>
</dbReference>
<dbReference type="EMBL" id="ARXR01000009">
    <property type="protein sequence ID" value="MBF5052915.1"/>
    <property type="molecule type" value="Genomic_DNA"/>
</dbReference>
<dbReference type="Gene3D" id="1.10.287.470">
    <property type="entry name" value="Helix hairpin bin"/>
    <property type="match status" value="1"/>
</dbReference>
<feature type="coiled-coil region" evidence="2">
    <location>
        <begin position="75"/>
        <end position="130"/>
    </location>
</feature>